<name>A0A449A520_9BACT</name>
<evidence type="ECO:0000313" key="1">
    <source>
        <dbReference type="EMBL" id="VEU59326.1"/>
    </source>
</evidence>
<protein>
    <submittedName>
        <fullName evidence="1">Uncharacterized protein</fullName>
    </submittedName>
</protein>
<organism evidence="1 2">
    <name type="scientific">Mesomycoplasma neurolyticum</name>
    <dbReference type="NCBI Taxonomy" id="2120"/>
    <lineage>
        <taxon>Bacteria</taxon>
        <taxon>Bacillati</taxon>
        <taxon>Mycoplasmatota</taxon>
        <taxon>Mycoplasmoidales</taxon>
        <taxon>Metamycoplasmataceae</taxon>
        <taxon>Mesomycoplasma</taxon>
    </lineage>
</organism>
<reference evidence="1 2" key="1">
    <citation type="submission" date="2019-01" db="EMBL/GenBank/DDBJ databases">
        <authorList>
            <consortium name="Pathogen Informatics"/>
        </authorList>
    </citation>
    <scope>NUCLEOTIDE SEQUENCE [LARGE SCALE GENOMIC DNA]</scope>
    <source>
        <strain evidence="1 2">NCTC10166</strain>
    </source>
</reference>
<dbReference type="KEGG" id="mnu:NCTC10166_00294"/>
<dbReference type="AlphaFoldDB" id="A0A449A520"/>
<gene>
    <name evidence="1" type="ORF">NCTC10166_00294</name>
</gene>
<accession>A0A449A520</accession>
<evidence type="ECO:0000313" key="2">
    <source>
        <dbReference type="Proteomes" id="UP000289440"/>
    </source>
</evidence>
<sequence>MILKNKEWEILKFNLTTLKYYINEIEDEFLFSEWYNKLNNFSKNKNILKLKFFKKYWKIQNLLFYSQFLKNDEFIKDKKILKNHFNENILNSIDYSDAIDFLNQHMGRSYELYFDDEDLSDEIKEYKSKKDIIFLWSPEAYYYLPKKHKTNNEYIFDYENSEIRLFEICFTIQQLIEKKYSKKEFKIMVYNQIKNTINLDLEQYYLELKTNFPINNWNTKIWNKINNIYKK</sequence>
<keyword evidence="2" id="KW-1185">Reference proteome</keyword>
<proteinExistence type="predicted"/>
<dbReference type="EMBL" id="LR214951">
    <property type="protein sequence ID" value="VEU59326.1"/>
    <property type="molecule type" value="Genomic_DNA"/>
</dbReference>
<dbReference type="Proteomes" id="UP000289440">
    <property type="component" value="Chromosome"/>
</dbReference>
<dbReference type="RefSeq" id="WP_129719726.1">
    <property type="nucleotide sequence ID" value="NZ_LR214951.1"/>
</dbReference>